<dbReference type="Gene3D" id="3.90.550.10">
    <property type="entry name" value="Spore Coat Polysaccharide Biosynthesis Protein SpsA, Chain A"/>
    <property type="match status" value="1"/>
</dbReference>
<evidence type="ECO:0000256" key="3">
    <source>
        <dbReference type="ARBA" id="ARBA00022676"/>
    </source>
</evidence>
<evidence type="ECO:0000256" key="1">
    <source>
        <dbReference type="ARBA" id="ARBA00004776"/>
    </source>
</evidence>
<comment type="pathway">
    <text evidence="1">Cell wall biogenesis; cell wall polysaccharide biosynthesis.</text>
</comment>
<comment type="similarity">
    <text evidence="2">Belongs to the glycosyltransferase 2 family.</text>
</comment>
<evidence type="ECO:0000259" key="6">
    <source>
        <dbReference type="Pfam" id="PF00535"/>
    </source>
</evidence>
<dbReference type="AlphaFoldDB" id="A0A317DHU0"/>
<dbReference type="Proteomes" id="UP000246050">
    <property type="component" value="Unassembled WGS sequence"/>
</dbReference>
<evidence type="ECO:0000313" key="7">
    <source>
        <dbReference type="EMBL" id="PWR14309.1"/>
    </source>
</evidence>
<sequence>MEVLVAVATYRRPAGLLRLLKSLDGDAGRFDVLVVDNDAERSAWSTVADGEFRRRPVYVVEPEPGIAPARNRALSYAISQDYTALVFVDDDEVVVRGWFEALSSAMISLSADVVCGPVIAAYEDGVARWARKGGFFERPRQATGTVPRWPATNNVIIRITDEIRLGTVSFRLQYSMTGGEDTDFFMELKRLGSRLAWCDEAAVVEYVPAPRASARWLWRRGMRLGNVTTRRMSRAGFGWAAVPVGLLRVALAIPLAVLKSLLRGSRGIGELMHLPKGIGMLQAAFGGKTVEYGR</sequence>
<evidence type="ECO:0000313" key="8">
    <source>
        <dbReference type="Proteomes" id="UP000246050"/>
    </source>
</evidence>
<dbReference type="OrthoDB" id="3180470at2"/>
<dbReference type="InterPro" id="IPR029044">
    <property type="entry name" value="Nucleotide-diphossugar_trans"/>
</dbReference>
<evidence type="ECO:0000256" key="5">
    <source>
        <dbReference type="SAM" id="Phobius"/>
    </source>
</evidence>
<keyword evidence="5" id="KW-0472">Membrane</keyword>
<dbReference type="RefSeq" id="WP_109802529.1">
    <property type="nucleotide sequence ID" value="NZ_QGKS01000239.1"/>
</dbReference>
<dbReference type="Pfam" id="PF00535">
    <property type="entry name" value="Glycos_transf_2"/>
    <property type="match status" value="1"/>
</dbReference>
<protein>
    <submittedName>
        <fullName evidence="7">Glycosyltransferase family 2 protein</fullName>
    </submittedName>
</protein>
<dbReference type="EMBL" id="QGKS01000239">
    <property type="protein sequence ID" value="PWR14309.1"/>
    <property type="molecule type" value="Genomic_DNA"/>
</dbReference>
<comment type="caution">
    <text evidence="7">The sequence shown here is derived from an EMBL/GenBank/DDBJ whole genome shotgun (WGS) entry which is preliminary data.</text>
</comment>
<proteinExistence type="inferred from homology"/>
<evidence type="ECO:0000256" key="2">
    <source>
        <dbReference type="ARBA" id="ARBA00006739"/>
    </source>
</evidence>
<dbReference type="PANTHER" id="PTHR43179:SF12">
    <property type="entry name" value="GALACTOFURANOSYLTRANSFERASE GLFT2"/>
    <property type="match status" value="1"/>
</dbReference>
<name>A0A317DHU0_9ACTN</name>
<dbReference type="InterPro" id="IPR001173">
    <property type="entry name" value="Glyco_trans_2-like"/>
</dbReference>
<feature type="domain" description="Glycosyltransferase 2-like" evidence="6">
    <location>
        <begin position="5"/>
        <end position="138"/>
    </location>
</feature>
<dbReference type="SUPFAM" id="SSF53448">
    <property type="entry name" value="Nucleotide-diphospho-sugar transferases"/>
    <property type="match status" value="1"/>
</dbReference>
<organism evidence="7 8">
    <name type="scientific">Micromonospora sicca</name>
    <dbReference type="NCBI Taxonomy" id="2202420"/>
    <lineage>
        <taxon>Bacteria</taxon>
        <taxon>Bacillati</taxon>
        <taxon>Actinomycetota</taxon>
        <taxon>Actinomycetes</taxon>
        <taxon>Micromonosporales</taxon>
        <taxon>Micromonosporaceae</taxon>
        <taxon>Micromonospora</taxon>
    </lineage>
</organism>
<gene>
    <name evidence="7" type="ORF">DKT69_17085</name>
</gene>
<reference evidence="7 8" key="1">
    <citation type="submission" date="2018-05" db="EMBL/GenBank/DDBJ databases">
        <title>Micromonosporas from Atacama Desert.</title>
        <authorList>
            <person name="Carro L."/>
            <person name="Golinska P."/>
            <person name="Klenk H.-P."/>
            <person name="Goodfellow M."/>
        </authorList>
    </citation>
    <scope>NUCLEOTIDE SEQUENCE [LARGE SCALE GENOMIC DNA]</scope>
    <source>
        <strain evidence="7 8">4G51</strain>
    </source>
</reference>
<keyword evidence="5" id="KW-1133">Transmembrane helix</keyword>
<accession>A0A317DHU0</accession>
<dbReference type="GO" id="GO:0016757">
    <property type="term" value="F:glycosyltransferase activity"/>
    <property type="evidence" value="ECO:0007669"/>
    <property type="project" value="UniProtKB-KW"/>
</dbReference>
<keyword evidence="5" id="KW-0812">Transmembrane</keyword>
<evidence type="ECO:0000256" key="4">
    <source>
        <dbReference type="ARBA" id="ARBA00022679"/>
    </source>
</evidence>
<keyword evidence="3" id="KW-0328">Glycosyltransferase</keyword>
<feature type="transmembrane region" description="Helical" evidence="5">
    <location>
        <begin position="237"/>
        <end position="258"/>
    </location>
</feature>
<dbReference type="PANTHER" id="PTHR43179">
    <property type="entry name" value="RHAMNOSYLTRANSFERASE WBBL"/>
    <property type="match status" value="1"/>
</dbReference>
<keyword evidence="4 7" id="KW-0808">Transferase</keyword>